<accession>A0AAX6E0S3</accession>
<evidence type="ECO:0000313" key="3">
    <source>
        <dbReference type="Proteomes" id="UP001140949"/>
    </source>
</evidence>
<reference evidence="1" key="1">
    <citation type="journal article" date="2023" name="GigaByte">
        <title>Genome assembly of the bearded iris, Iris pallida Lam.</title>
        <authorList>
            <person name="Bruccoleri R.E."/>
            <person name="Oakeley E.J."/>
            <person name="Faust A.M.E."/>
            <person name="Altorfer M."/>
            <person name="Dessus-Babus S."/>
            <person name="Burckhardt D."/>
            <person name="Oertli M."/>
            <person name="Naumann U."/>
            <person name="Petersen F."/>
            <person name="Wong J."/>
        </authorList>
    </citation>
    <scope>NUCLEOTIDE SEQUENCE</scope>
    <source>
        <strain evidence="1">GSM-AAB239-AS_SAM_17_03QT</strain>
    </source>
</reference>
<evidence type="ECO:0000313" key="2">
    <source>
        <dbReference type="EMBL" id="KAJ6800207.1"/>
    </source>
</evidence>
<gene>
    <name evidence="2" type="ORF">M6B38_205630</name>
    <name evidence="1" type="ORF">M6B38_215650</name>
</gene>
<comment type="caution">
    <text evidence="1">The sequence shown here is derived from an EMBL/GenBank/DDBJ whole genome shotgun (WGS) entry which is preliminary data.</text>
</comment>
<dbReference type="EMBL" id="JANAVB010039025">
    <property type="protein sequence ID" value="KAJ6800207.1"/>
    <property type="molecule type" value="Genomic_DNA"/>
</dbReference>
<dbReference type="AlphaFoldDB" id="A0AAX6E0S3"/>
<protein>
    <submittedName>
        <fullName evidence="1">Extensin</fullName>
    </submittedName>
</protein>
<organism evidence="1 3">
    <name type="scientific">Iris pallida</name>
    <name type="common">Sweet iris</name>
    <dbReference type="NCBI Taxonomy" id="29817"/>
    <lineage>
        <taxon>Eukaryota</taxon>
        <taxon>Viridiplantae</taxon>
        <taxon>Streptophyta</taxon>
        <taxon>Embryophyta</taxon>
        <taxon>Tracheophyta</taxon>
        <taxon>Spermatophyta</taxon>
        <taxon>Magnoliopsida</taxon>
        <taxon>Liliopsida</taxon>
        <taxon>Asparagales</taxon>
        <taxon>Iridaceae</taxon>
        <taxon>Iridoideae</taxon>
        <taxon>Irideae</taxon>
        <taxon>Iris</taxon>
    </lineage>
</organism>
<reference evidence="1" key="2">
    <citation type="submission" date="2023-04" db="EMBL/GenBank/DDBJ databases">
        <authorList>
            <person name="Bruccoleri R.E."/>
            <person name="Oakeley E.J."/>
            <person name="Faust A.-M."/>
            <person name="Dessus-Babus S."/>
            <person name="Altorfer M."/>
            <person name="Burckhardt D."/>
            <person name="Oertli M."/>
            <person name="Naumann U."/>
            <person name="Petersen F."/>
            <person name="Wong J."/>
        </authorList>
    </citation>
    <scope>NUCLEOTIDE SEQUENCE</scope>
    <source>
        <strain evidence="1">GSM-AAB239-AS_SAM_17_03QT</strain>
        <tissue evidence="1">Leaf</tissue>
    </source>
</reference>
<name>A0AAX6E0S3_IRIPA</name>
<dbReference type="Proteomes" id="UP001140949">
    <property type="component" value="Unassembled WGS sequence"/>
</dbReference>
<sequence length="68" mass="7125">MSTEDLGCRSGDWRHTREGDGCKFGGDRPQQCRSAALGVYFGGGGGRCSSGDRLDAVVVGEQQLGLGF</sequence>
<dbReference type="EMBL" id="JANAVB010040817">
    <property type="protein sequence ID" value="KAJ6797616.1"/>
    <property type="molecule type" value="Genomic_DNA"/>
</dbReference>
<evidence type="ECO:0000313" key="1">
    <source>
        <dbReference type="EMBL" id="KAJ6797616.1"/>
    </source>
</evidence>
<proteinExistence type="predicted"/>
<keyword evidence="3" id="KW-1185">Reference proteome</keyword>